<evidence type="ECO:0000313" key="1">
    <source>
        <dbReference type="EMBL" id="CAG8783585.1"/>
    </source>
</evidence>
<feature type="non-terminal residue" evidence="1">
    <location>
        <position position="1"/>
    </location>
</feature>
<reference evidence="1 2" key="1">
    <citation type="submission" date="2021-06" db="EMBL/GenBank/DDBJ databases">
        <authorList>
            <person name="Kallberg Y."/>
            <person name="Tangrot J."/>
            <person name="Rosling A."/>
        </authorList>
    </citation>
    <scope>NUCLEOTIDE SEQUENCE [LARGE SCALE GENOMIC DNA]</scope>
    <source>
        <strain evidence="1 2">120-4 pot B 10/14</strain>
    </source>
</reference>
<evidence type="ECO:0000313" key="2">
    <source>
        <dbReference type="Proteomes" id="UP000789901"/>
    </source>
</evidence>
<name>A0ABN7VMZ8_GIGMA</name>
<dbReference type="Proteomes" id="UP000789901">
    <property type="component" value="Unassembled WGS sequence"/>
</dbReference>
<proteinExistence type="predicted"/>
<sequence>DRKHDVVKQAEKERKCGQEDYGISELRSNELPCKVETNIMKHKKYNQNIEDTSQKGKNREESMKEKIQVSDQDGFQVECMNMNTEAKGSEHVKTKTKYSYEGKENDQENRVRSFNYKVTSRQIKKSIGELREQNQTKVCRVGQDGKEADRV</sequence>
<dbReference type="EMBL" id="CAJVQB010017288">
    <property type="protein sequence ID" value="CAG8783585.1"/>
    <property type="molecule type" value="Genomic_DNA"/>
</dbReference>
<gene>
    <name evidence="1" type="ORF">GMARGA_LOCUS20074</name>
</gene>
<protein>
    <submittedName>
        <fullName evidence="1">5475_t:CDS:1</fullName>
    </submittedName>
</protein>
<organism evidence="1 2">
    <name type="scientific">Gigaspora margarita</name>
    <dbReference type="NCBI Taxonomy" id="4874"/>
    <lineage>
        <taxon>Eukaryota</taxon>
        <taxon>Fungi</taxon>
        <taxon>Fungi incertae sedis</taxon>
        <taxon>Mucoromycota</taxon>
        <taxon>Glomeromycotina</taxon>
        <taxon>Glomeromycetes</taxon>
        <taxon>Diversisporales</taxon>
        <taxon>Gigasporaceae</taxon>
        <taxon>Gigaspora</taxon>
    </lineage>
</organism>
<keyword evidence="2" id="KW-1185">Reference proteome</keyword>
<comment type="caution">
    <text evidence="1">The sequence shown here is derived from an EMBL/GenBank/DDBJ whole genome shotgun (WGS) entry which is preliminary data.</text>
</comment>
<accession>A0ABN7VMZ8</accession>